<sequence>MSNKIAKVSKIKLLSPIWIVPIITAIVGIWILYTHIAGQGKSFTLTSADASGIIAGKTVIRSRNVDVGIIEKVTLSDDFKRVILKGRLKPEMSELLQGDSIFWIVKPQIGREGVSGLGTLFSGVYIELMQGTQDKTESHHVYELLDTPPMASINTEGIRLNLVGDQTAIVSQGAPVMFRGYRVGNVEKAEFDVQNKNMKYQIFIAKPYQSLVTRNIRFWRDVGINLDLSARGANLTLPSFDTLLDGGINFDVPDGATFGPVENQAELTKITYQLYADKKSIQDSQYTVYDEFLLMFSDSITGLTAGSSVEYHGIRLGTVSHVPYFQPNMQFISSNQYTIPVLIRIEPERLPQLLAEKIDISKKIIEEQANGLRAAIKSANILTGAMYIDLDFYPEEKQANLHLPSEVYGFKTIATVPAGLSQIQAKLVQTLDNFNKLPFDKTIDELNRSIVALNQLLASKDMQALPKEMRESLQTLDKTLRSVQPGSDLNRSFKTDLDKFDRLLDEFTPLLKTLNDKSNALIFSAPAKHDPQPKAKGNK</sequence>
<dbReference type="NCBIfam" id="NF008070">
    <property type="entry name" value="PRK10807.1"/>
    <property type="match status" value="1"/>
</dbReference>
<evidence type="ECO:0000256" key="4">
    <source>
        <dbReference type="ARBA" id="ARBA00022692"/>
    </source>
</evidence>
<evidence type="ECO:0000256" key="2">
    <source>
        <dbReference type="ARBA" id="ARBA00022475"/>
    </source>
</evidence>
<accession>A0AB94IEL2</accession>
<keyword evidence="10" id="KW-1185">Reference proteome</keyword>
<feature type="transmembrane region" description="Helical" evidence="7">
    <location>
        <begin position="12"/>
        <end position="33"/>
    </location>
</feature>
<keyword evidence="2" id="KW-1003">Cell membrane</keyword>
<comment type="caution">
    <text evidence="9">The sequence shown here is derived from an EMBL/GenBank/DDBJ whole genome shotgun (WGS) entry which is preliminary data.</text>
</comment>
<evidence type="ECO:0000256" key="5">
    <source>
        <dbReference type="ARBA" id="ARBA00022989"/>
    </source>
</evidence>
<feature type="domain" description="Mce/MlaD" evidence="8">
    <location>
        <begin position="165"/>
        <end position="217"/>
    </location>
</feature>
<dbReference type="EMBL" id="AWGA01000013">
    <property type="protein sequence ID" value="TEA27930.1"/>
    <property type="molecule type" value="Genomic_DNA"/>
</dbReference>
<dbReference type="RefSeq" id="WP_024495420.1">
    <property type="nucleotide sequence ID" value="NZ_AWGA01000013.1"/>
</dbReference>
<evidence type="ECO:0000256" key="1">
    <source>
        <dbReference type="ARBA" id="ARBA00004533"/>
    </source>
</evidence>
<keyword evidence="4 7" id="KW-0812">Transmembrane</keyword>
<dbReference type="GO" id="GO:0005886">
    <property type="term" value="C:plasma membrane"/>
    <property type="evidence" value="ECO:0007669"/>
    <property type="project" value="UniProtKB-SubCell"/>
</dbReference>
<evidence type="ECO:0000259" key="8">
    <source>
        <dbReference type="Pfam" id="PF02470"/>
    </source>
</evidence>
<dbReference type="Proteomes" id="UP000506160">
    <property type="component" value="Unassembled WGS sequence"/>
</dbReference>
<dbReference type="Pfam" id="PF02470">
    <property type="entry name" value="MlaD"/>
    <property type="match status" value="3"/>
</dbReference>
<evidence type="ECO:0000256" key="6">
    <source>
        <dbReference type="ARBA" id="ARBA00023136"/>
    </source>
</evidence>
<evidence type="ECO:0000256" key="3">
    <source>
        <dbReference type="ARBA" id="ARBA00022519"/>
    </source>
</evidence>
<comment type="subcellular location">
    <subcellularLocation>
        <location evidence="1">Cell inner membrane</location>
    </subcellularLocation>
</comment>
<evidence type="ECO:0000313" key="10">
    <source>
        <dbReference type="Proteomes" id="UP000506160"/>
    </source>
</evidence>
<protein>
    <submittedName>
        <fullName evidence="9">Intermembrane transport protein PqiB</fullName>
    </submittedName>
</protein>
<dbReference type="InterPro" id="IPR003399">
    <property type="entry name" value="Mce/MlaD"/>
</dbReference>
<dbReference type="PANTHER" id="PTHR30462">
    <property type="entry name" value="INTERMEMBRANE TRANSPORT PROTEIN PQIB-RELATED"/>
    <property type="match status" value="1"/>
</dbReference>
<evidence type="ECO:0000313" key="9">
    <source>
        <dbReference type="EMBL" id="TEA27930.1"/>
    </source>
</evidence>
<evidence type="ECO:0000256" key="7">
    <source>
        <dbReference type="SAM" id="Phobius"/>
    </source>
</evidence>
<reference evidence="9 10" key="1">
    <citation type="journal article" date="2014" name="Appl. Environ. Microbiol.">
        <title>Genomic features of a bumble bee symbiont reflect its host environment.</title>
        <authorList>
            <person name="Martinson V.G."/>
            <person name="Magoc T."/>
            <person name="Koch H."/>
            <person name="Salzberg S.L."/>
            <person name="Moran N.A."/>
        </authorList>
    </citation>
    <scope>NUCLEOTIDE SEQUENCE [LARGE SCALE GENOMIC DNA]</scope>
    <source>
        <strain evidence="9 10">Bimp</strain>
    </source>
</reference>
<organism evidence="9 10">
    <name type="scientific">Candidatus Schmidhempelia bombi str. Bimp</name>
    <dbReference type="NCBI Taxonomy" id="1387197"/>
    <lineage>
        <taxon>Bacteria</taxon>
        <taxon>Pseudomonadati</taxon>
        <taxon>Pseudomonadota</taxon>
        <taxon>Gammaproteobacteria</taxon>
        <taxon>Orbales</taxon>
        <taxon>Orbaceae</taxon>
        <taxon>Candidatus Schmidhempelia</taxon>
    </lineage>
</organism>
<keyword evidence="3" id="KW-0997">Cell inner membrane</keyword>
<feature type="domain" description="Mce/MlaD" evidence="8">
    <location>
        <begin position="297"/>
        <end position="392"/>
    </location>
</feature>
<name>A0AB94IEL2_9GAMM</name>
<dbReference type="InterPro" id="IPR051800">
    <property type="entry name" value="PqiA-PqiB_transport"/>
</dbReference>
<feature type="domain" description="Mce/MlaD" evidence="8">
    <location>
        <begin position="40"/>
        <end position="131"/>
    </location>
</feature>
<dbReference type="AlphaFoldDB" id="A0AB94IEL2"/>
<keyword evidence="5 7" id="KW-1133">Transmembrane helix</keyword>
<proteinExistence type="predicted"/>
<keyword evidence="6 7" id="KW-0472">Membrane</keyword>
<gene>
    <name evidence="9" type="primary">pqiB</name>
    <name evidence="9" type="ORF">O970_01500</name>
</gene>
<dbReference type="PANTHER" id="PTHR30462:SF2">
    <property type="entry name" value="INTERMEMBRANE TRANSPORT PROTEIN PQIB"/>
    <property type="match status" value="1"/>
</dbReference>